<dbReference type="PROSITE" id="PS50600">
    <property type="entry name" value="ULP_PROTEASE"/>
    <property type="match status" value="1"/>
</dbReference>
<evidence type="ECO:0000313" key="7">
    <source>
        <dbReference type="Proteomes" id="UP000789595"/>
    </source>
</evidence>
<dbReference type="AlphaFoldDB" id="A0A8J2X3A4"/>
<dbReference type="InterPro" id="IPR003653">
    <property type="entry name" value="Peptidase_C48_C"/>
</dbReference>
<reference evidence="6" key="1">
    <citation type="submission" date="2021-11" db="EMBL/GenBank/DDBJ databases">
        <authorList>
            <consortium name="Genoscope - CEA"/>
            <person name="William W."/>
        </authorList>
    </citation>
    <scope>NUCLEOTIDE SEQUENCE</scope>
</reference>
<evidence type="ECO:0000256" key="4">
    <source>
        <dbReference type="SAM" id="MobiDB-lite"/>
    </source>
</evidence>
<feature type="region of interest" description="Disordered" evidence="4">
    <location>
        <begin position="1"/>
        <end position="165"/>
    </location>
</feature>
<keyword evidence="3" id="KW-0378">Hydrolase</keyword>
<dbReference type="SUPFAM" id="SSF54001">
    <property type="entry name" value="Cysteine proteinases"/>
    <property type="match status" value="1"/>
</dbReference>
<dbReference type="PANTHER" id="PTHR47764:SF2">
    <property type="entry name" value="UBIQUITIN-LIKE PROTEASE FAMILY PROFILE DOMAIN-CONTAINING PROTEIN"/>
    <property type="match status" value="1"/>
</dbReference>
<dbReference type="Gene3D" id="1.10.418.20">
    <property type="match status" value="1"/>
</dbReference>
<dbReference type="Pfam" id="PF02902">
    <property type="entry name" value="Peptidase_C48"/>
    <property type="match status" value="1"/>
</dbReference>
<dbReference type="GO" id="GO:0008234">
    <property type="term" value="F:cysteine-type peptidase activity"/>
    <property type="evidence" value="ECO:0007669"/>
    <property type="project" value="InterPro"/>
</dbReference>
<feature type="compositionally biased region" description="Basic and acidic residues" evidence="4">
    <location>
        <begin position="141"/>
        <end position="153"/>
    </location>
</feature>
<dbReference type="EMBL" id="CAKKNE010000003">
    <property type="protein sequence ID" value="CAH0372686.1"/>
    <property type="molecule type" value="Genomic_DNA"/>
</dbReference>
<dbReference type="PANTHER" id="PTHR47764">
    <property type="entry name" value="UBIQUITIN-LIKE-SPECIFIC PROTEASE 2B-RELATED"/>
    <property type="match status" value="1"/>
</dbReference>
<evidence type="ECO:0000259" key="5">
    <source>
        <dbReference type="PROSITE" id="PS50600"/>
    </source>
</evidence>
<keyword evidence="7" id="KW-1185">Reference proteome</keyword>
<comment type="caution">
    <text evidence="6">The sequence shown here is derived from an EMBL/GenBank/DDBJ whole genome shotgun (WGS) entry which is preliminary data.</text>
</comment>
<dbReference type="GO" id="GO:0006508">
    <property type="term" value="P:proteolysis"/>
    <property type="evidence" value="ECO:0007669"/>
    <property type="project" value="UniProtKB-KW"/>
</dbReference>
<dbReference type="Gene3D" id="3.30.310.130">
    <property type="entry name" value="Ubiquitin-related"/>
    <property type="match status" value="1"/>
</dbReference>
<feature type="compositionally biased region" description="Basic and acidic residues" evidence="4">
    <location>
        <begin position="24"/>
        <end position="49"/>
    </location>
</feature>
<accession>A0A8J2X3A4</accession>
<keyword evidence="2" id="KW-0645">Protease</keyword>
<sequence>MDSDEEAAQAADFVRNNKERRRSRLDDVSFDDDGKTRDSAGARASDRRRAVAARPPAGGRGADRWAGQADSDEESRDGAAQPPAKRARVGAPARRSPHFSSGGRDAADAIDVDDEPRGTPEVVEVDDGRARAPAPRAGRFRAPERRSTRRLEEPPAPPRRNPRRGEERVMLRCRRVYFGTALRRDVTVVFAPSCVTMEWRSDTSGLYIETRLAPSHMTSFDLYHGPARGAGGDGEANPINLADDDEMAPDAIREFFAIGLRQKPPHLRSVEGFEPTDDAGPRKYVVVVLDGEALATFKREAVPAVVWGGHVGWPAAPVLGTAAAARPFLEGVPIADALAAADAAEDAAALRRTPSRASRRGRGRAARSVVDVEAEDPDAALPAFVYPRPDAPDAITLVRGDRGRLDDGEFLNDNLINLYLRHRTSSAEAPPLDAHVFSTFFFTKLSEAPRHASAEAYEKVKSWCRGVDLFAKDALFVPVNEHLHWSLAVVLRPGAAAPPSAVVDLAASSDDEAAAAAEPPTPAGPCVLVMDSLRSHDAARIAAYVRSFLRAAWADRPGAPGCDGRFEEASMPVVLPDLPRQRNSFDCGVYVLKFFDLLYGRPPPVRAGGRDTTFSGQFAKNLFTRADVLAERKRLAAFFDTRAAAAAATLRAPPPAGNRDVAADLAAAMPEARARQRRDVARSAPSPAPAAAVDLTAGAAFVVPPVRQSYRRRAPDDDAVPTHR</sequence>
<proteinExistence type="inferred from homology"/>
<organism evidence="6 7">
    <name type="scientific">Pelagomonas calceolata</name>
    <dbReference type="NCBI Taxonomy" id="35677"/>
    <lineage>
        <taxon>Eukaryota</taxon>
        <taxon>Sar</taxon>
        <taxon>Stramenopiles</taxon>
        <taxon>Ochrophyta</taxon>
        <taxon>Pelagophyceae</taxon>
        <taxon>Pelagomonadales</taxon>
        <taxon>Pelagomonadaceae</taxon>
        <taxon>Pelagomonas</taxon>
    </lineage>
</organism>
<evidence type="ECO:0000256" key="1">
    <source>
        <dbReference type="ARBA" id="ARBA00005234"/>
    </source>
</evidence>
<dbReference type="OrthoDB" id="442460at2759"/>
<dbReference type="Proteomes" id="UP000789595">
    <property type="component" value="Unassembled WGS sequence"/>
</dbReference>
<protein>
    <recommendedName>
        <fullName evidence="5">Ubiquitin-like protease family profile domain-containing protein</fullName>
    </recommendedName>
</protein>
<gene>
    <name evidence="6" type="ORF">PECAL_3P27000</name>
</gene>
<feature type="compositionally biased region" description="Basic residues" evidence="4">
    <location>
        <begin position="353"/>
        <end position="365"/>
    </location>
</feature>
<evidence type="ECO:0000256" key="2">
    <source>
        <dbReference type="ARBA" id="ARBA00022670"/>
    </source>
</evidence>
<dbReference type="InterPro" id="IPR038765">
    <property type="entry name" value="Papain-like_cys_pep_sf"/>
</dbReference>
<name>A0A8J2X3A4_9STRA</name>
<feature type="region of interest" description="Disordered" evidence="4">
    <location>
        <begin position="349"/>
        <end position="369"/>
    </location>
</feature>
<evidence type="ECO:0000256" key="3">
    <source>
        <dbReference type="ARBA" id="ARBA00022801"/>
    </source>
</evidence>
<comment type="similarity">
    <text evidence="1">Belongs to the peptidase C48 family.</text>
</comment>
<evidence type="ECO:0000313" key="6">
    <source>
        <dbReference type="EMBL" id="CAH0372686.1"/>
    </source>
</evidence>
<feature type="domain" description="Ubiquitin-like protease family profile" evidence="5">
    <location>
        <begin position="395"/>
        <end position="598"/>
    </location>
</feature>